<reference evidence="6" key="1">
    <citation type="submission" date="2016-10" db="EMBL/GenBank/DDBJ databases">
        <authorList>
            <person name="Benchimol M."/>
            <person name="Almeida L.G."/>
            <person name="Vasconcelos A.T."/>
            <person name="Perreira-Neves A."/>
            <person name="Rosa I.A."/>
            <person name="Tasca T."/>
            <person name="Bogo M.R."/>
            <person name="de Souza W."/>
        </authorList>
    </citation>
    <scope>NUCLEOTIDE SEQUENCE [LARGE SCALE GENOMIC DNA]</scope>
    <source>
        <strain evidence="6">K</strain>
    </source>
</reference>
<dbReference type="EMBL" id="MLAK01001413">
    <property type="protein sequence ID" value="OHS93331.1"/>
    <property type="molecule type" value="Genomic_DNA"/>
</dbReference>
<dbReference type="InterPro" id="IPR029448">
    <property type="entry name" value="FANCD2"/>
</dbReference>
<evidence type="ECO:0000256" key="3">
    <source>
        <dbReference type="ARBA" id="ARBA00022843"/>
    </source>
</evidence>
<sequence length="1201" mass="137097">MSSSVKQHHKTNMYFSQDRAALNAASDSNLKWLTKLGVNFVENDVVFLSLSHKIVEALEKWRKNTTSVEIKTAKESLNPYFLSPTAISKFLTPPEGSNHSLITILARDAKFQTKIYSLIFNFLSLTQFDQSSDKYRTLVNMIMQALSYPPQIYKPDKISEIVFTALQNTNECLQPIIISSLHTIIDPTPDVVKNLLDIMIEKPRLFQDALTALQGLQLTKEETEKVRSRVLNDILSSASTNDLPKVIQFLVQTTDDGNASATIDAFRKSLIVNTGPNNITNHKNNDSDESDEDNDRIGQLNISTVSKRSGSMSSDDTNTFLVIQLKWALQFYSSFCNGYVASLENCSEMFTLDYWVLFCLFSIPAQRMKAEQLTKKLCNSVMTPENARESIIGNVGALDTILNSITEMISWCLGSDSHKIAYIGTSLALCLFDEVENAVTQQNIVGSLLMQIGIGTDDNKNKAAHVLSQLNEKKLKIHLPLIMGILSAYDSIPLNVFKTVIEVIVKLEFENSVEESSQLHIFVSKMLAGAKEEAKKAGVVTAAAILNRAATFSQNETITLQFNNHMLALGDDPASINRFFDEICGNSQRGQVFNEFLIENLTRQFTALFVDRTHDKNEWFSLDDDLDSSIDFSSITETTQKRTLTIQKHRTTIFGRNGPLIFSHAGLKLLLDSHIQLGHDIEEEFLKFFKMPFFMYDRDSNDFSNYQKVQIILLAHSYILETLNYFGSFKSQYCISRMGNRVDLENLLIVYLADSKHFVHPYFGELFPKLNTVLKKAHNEPDPSAYFVSHFRGSFNAPRIDYFELIMGLPLPLDIETSYVCLRLLDDYLYYLNPPSNAIFKRKPINDYPLEIIKYISQTLLNSILKSDLKLTAILLNRIFSIINTQIMMPIYKDKKKFHQLMISLCDERTNKKAFEYFHSKFDKNMEIETKVNLATLLKNLLHCGPPVRAALDVFGEELKNLCKVCHNLLKIKIPPIHVKKILPIYFDHNPNVLKTIEYLVNNVLDTKIFKGEENPQWKSLTRDTFVIYFQQCYILLNSKLAEIEKKMKSNKIEVLDEQTILLMMERLNKLASLSKTLLANISTNEIPSNIHQKALVYGPYWMDSCTNLLEFIKDARQVSSQDVDNFISTIRVIRRNLQGIVNHVRRNETNLQKYLPKLSKSLSSWSYNLRICGIYDVSEINIVKMVEKNIEGQTIQSQEE</sequence>
<keyword evidence="3" id="KW-0832">Ubl conjugation</keyword>
<keyword evidence="4" id="KW-0539">Nucleus</keyword>
<accession>A0A1J4J6Q2</accession>
<evidence type="ECO:0000256" key="4">
    <source>
        <dbReference type="ARBA" id="ARBA00023242"/>
    </source>
</evidence>
<dbReference type="GeneID" id="94847885"/>
<dbReference type="GO" id="GO:1990918">
    <property type="term" value="P:double-strand break repair involved in meiotic recombination"/>
    <property type="evidence" value="ECO:0007669"/>
    <property type="project" value="TreeGrafter"/>
</dbReference>
<gene>
    <name evidence="6" type="ORF">TRFO_40395</name>
</gene>
<evidence type="ECO:0000313" key="7">
    <source>
        <dbReference type="Proteomes" id="UP000179807"/>
    </source>
</evidence>
<dbReference type="GO" id="GO:0031573">
    <property type="term" value="P:mitotic intra-S DNA damage checkpoint signaling"/>
    <property type="evidence" value="ECO:0007669"/>
    <property type="project" value="TreeGrafter"/>
</dbReference>
<evidence type="ECO:0000313" key="6">
    <source>
        <dbReference type="EMBL" id="OHS93331.1"/>
    </source>
</evidence>
<organism evidence="6 7">
    <name type="scientific">Tritrichomonas foetus</name>
    <dbReference type="NCBI Taxonomy" id="1144522"/>
    <lineage>
        <taxon>Eukaryota</taxon>
        <taxon>Metamonada</taxon>
        <taxon>Parabasalia</taxon>
        <taxon>Tritrichomonadida</taxon>
        <taxon>Tritrichomonadidae</taxon>
        <taxon>Tritrichomonas</taxon>
    </lineage>
</organism>
<dbReference type="AlphaFoldDB" id="A0A1J4J6Q2"/>
<dbReference type="GO" id="GO:0036297">
    <property type="term" value="P:interstrand cross-link repair"/>
    <property type="evidence" value="ECO:0007669"/>
    <property type="project" value="TreeGrafter"/>
</dbReference>
<dbReference type="Proteomes" id="UP000179807">
    <property type="component" value="Unassembled WGS sequence"/>
</dbReference>
<name>A0A1J4J6Q2_9EUKA</name>
<comment type="caution">
    <text evidence="6">The sequence shown here is derived from an EMBL/GenBank/DDBJ whole genome shotgun (WGS) entry which is preliminary data.</text>
</comment>
<comment type="similarity">
    <text evidence="5">Belongs to the Fanconi anemia protein FANCD2 family.</text>
</comment>
<evidence type="ECO:0000256" key="5">
    <source>
        <dbReference type="ARBA" id="ARBA00093456"/>
    </source>
</evidence>
<dbReference type="GO" id="GO:0070182">
    <property type="term" value="F:DNA polymerase binding"/>
    <property type="evidence" value="ECO:0007669"/>
    <property type="project" value="TreeGrafter"/>
</dbReference>
<dbReference type="GO" id="GO:0007129">
    <property type="term" value="P:homologous chromosome pairing at meiosis"/>
    <property type="evidence" value="ECO:0007669"/>
    <property type="project" value="TreeGrafter"/>
</dbReference>
<evidence type="ECO:0000256" key="1">
    <source>
        <dbReference type="ARBA" id="ARBA00004123"/>
    </source>
</evidence>
<dbReference type="PANTHER" id="PTHR32086:SF0">
    <property type="entry name" value="FANCONI ANEMIA GROUP D2 PROTEIN"/>
    <property type="match status" value="1"/>
</dbReference>
<dbReference type="VEuPathDB" id="TrichDB:TRFO_40395"/>
<dbReference type="RefSeq" id="XP_068346468.1">
    <property type="nucleotide sequence ID" value="XM_068513181.1"/>
</dbReference>
<dbReference type="GO" id="GO:0000793">
    <property type="term" value="C:condensed chromosome"/>
    <property type="evidence" value="ECO:0007669"/>
    <property type="project" value="TreeGrafter"/>
</dbReference>
<proteinExistence type="inferred from homology"/>
<evidence type="ECO:0000256" key="2">
    <source>
        <dbReference type="ARBA" id="ARBA00022499"/>
    </source>
</evidence>
<dbReference type="PANTHER" id="PTHR32086">
    <property type="entry name" value="FANCONI ANEMIA GROUP D2 PROTEIN"/>
    <property type="match status" value="1"/>
</dbReference>
<dbReference type="GO" id="GO:0005634">
    <property type="term" value="C:nucleus"/>
    <property type="evidence" value="ECO:0007669"/>
    <property type="project" value="UniProtKB-SubCell"/>
</dbReference>
<keyword evidence="7" id="KW-1185">Reference proteome</keyword>
<dbReference type="OrthoDB" id="27031at2759"/>
<comment type="subcellular location">
    <subcellularLocation>
        <location evidence="1">Nucleus</location>
    </subcellularLocation>
</comment>
<keyword evidence="2" id="KW-1017">Isopeptide bond</keyword>
<protein>
    <submittedName>
        <fullName evidence="6">Uncharacterized protein</fullName>
    </submittedName>
</protein>